<accession>A0A9D7XE83</accession>
<reference evidence="2 3" key="1">
    <citation type="submission" date="2020-10" db="EMBL/GenBank/DDBJ databases">
        <title>Connecting structure to function with the recovery of over 1000 high-quality activated sludge metagenome-assembled genomes encoding full-length rRNA genes using long-read sequencing.</title>
        <authorList>
            <person name="Singleton C.M."/>
            <person name="Petriglieri F."/>
            <person name="Kristensen J.M."/>
            <person name="Kirkegaard R.H."/>
            <person name="Michaelsen T.Y."/>
            <person name="Andersen M.H."/>
            <person name="Karst S.M."/>
            <person name="Dueholm M.S."/>
            <person name="Nielsen P.H."/>
            <person name="Albertsen M."/>
        </authorList>
    </citation>
    <scope>NUCLEOTIDE SEQUENCE [LARGE SCALE GENOMIC DNA]</scope>
    <source>
        <strain evidence="2">Ribe_18-Q3-R11-54_BAT3C.373</strain>
    </source>
</reference>
<dbReference type="InterPro" id="IPR016040">
    <property type="entry name" value="NAD(P)-bd_dom"/>
</dbReference>
<name>A0A9D7XE83_9BACT</name>
<dbReference type="InterPro" id="IPR036291">
    <property type="entry name" value="NAD(P)-bd_dom_sf"/>
</dbReference>
<comment type="caution">
    <text evidence="2">The sequence shown here is derived from an EMBL/GenBank/DDBJ whole genome shotgun (WGS) entry which is preliminary data.</text>
</comment>
<dbReference type="EMBL" id="JADKFW010000004">
    <property type="protein sequence ID" value="MBK9717356.1"/>
    <property type="molecule type" value="Genomic_DNA"/>
</dbReference>
<evidence type="ECO:0000259" key="1">
    <source>
        <dbReference type="Pfam" id="PF13460"/>
    </source>
</evidence>
<protein>
    <submittedName>
        <fullName evidence="2">NAD(P)H-binding protein</fullName>
    </submittedName>
</protein>
<evidence type="ECO:0000313" key="2">
    <source>
        <dbReference type="EMBL" id="MBK9717356.1"/>
    </source>
</evidence>
<dbReference type="AlphaFoldDB" id="A0A9D7XE83"/>
<evidence type="ECO:0000313" key="3">
    <source>
        <dbReference type="Proteomes" id="UP000808349"/>
    </source>
</evidence>
<dbReference type="Gene3D" id="3.40.50.720">
    <property type="entry name" value="NAD(P)-binding Rossmann-like Domain"/>
    <property type="match status" value="1"/>
</dbReference>
<dbReference type="Proteomes" id="UP000808349">
    <property type="component" value="Unassembled WGS sequence"/>
</dbReference>
<organism evidence="2 3">
    <name type="scientific">Candidatus Defluviibacterium haderslevense</name>
    <dbReference type="NCBI Taxonomy" id="2981993"/>
    <lineage>
        <taxon>Bacteria</taxon>
        <taxon>Pseudomonadati</taxon>
        <taxon>Bacteroidota</taxon>
        <taxon>Saprospiria</taxon>
        <taxon>Saprospirales</taxon>
        <taxon>Saprospiraceae</taxon>
        <taxon>Candidatus Defluviibacterium</taxon>
    </lineage>
</organism>
<feature type="domain" description="NAD(P)-binding" evidence="1">
    <location>
        <begin position="10"/>
        <end position="156"/>
    </location>
</feature>
<dbReference type="SUPFAM" id="SSF51735">
    <property type="entry name" value="NAD(P)-binding Rossmann-fold domains"/>
    <property type="match status" value="1"/>
</dbReference>
<dbReference type="PANTHER" id="PTHR14097">
    <property type="entry name" value="OXIDOREDUCTASE HTATIP2"/>
    <property type="match status" value="1"/>
</dbReference>
<gene>
    <name evidence="2" type="ORF">IPO85_07565</name>
</gene>
<dbReference type="Pfam" id="PF13460">
    <property type="entry name" value="NAD_binding_10"/>
    <property type="match status" value="1"/>
</dbReference>
<proteinExistence type="predicted"/>
<dbReference type="PANTHER" id="PTHR14097:SF8">
    <property type="entry name" value="NAD(P)-BINDING DOMAIN-CONTAINING PROTEIN"/>
    <property type="match status" value="1"/>
</dbReference>
<sequence>MIKKKIILIGASGMIGGLVLRKALESDSISEIVSLVRKPLGISHHKLKEIILQDFTNYSDKQEQLKDFDAAYFCIGVYTGSVPDDQFKMITVDYAKAFIDVIKEQSPNANFCFLSGAGADLNEKSRLSFARYKGMAENYLIQKQFKHWYIFRPAYIYPVEKRLEPNFSYRIMRILYPIIKNIYPKGAITSEVLGDAMFKAGIYGKDQIILENQDIKSLHFS</sequence>